<dbReference type="CDD" id="cd00093">
    <property type="entry name" value="HTH_XRE"/>
    <property type="match status" value="1"/>
</dbReference>
<dbReference type="EMBL" id="CP089984">
    <property type="protein sequence ID" value="WXB15052.1"/>
    <property type="molecule type" value="Genomic_DNA"/>
</dbReference>
<dbReference type="Gene3D" id="3.30.450.180">
    <property type="match status" value="1"/>
</dbReference>
<dbReference type="SMART" id="SM00530">
    <property type="entry name" value="HTH_XRE"/>
    <property type="match status" value="1"/>
</dbReference>
<dbReference type="InterPro" id="IPR041413">
    <property type="entry name" value="MLTR_LBD"/>
</dbReference>
<name>A0ABZ2LVX2_9BACT</name>
<dbReference type="Pfam" id="PF17765">
    <property type="entry name" value="MLTR_LBD"/>
    <property type="match status" value="1"/>
</dbReference>
<evidence type="ECO:0000313" key="3">
    <source>
        <dbReference type="Proteomes" id="UP001370348"/>
    </source>
</evidence>
<accession>A0ABZ2LVX2</accession>
<dbReference type="Pfam" id="PF13560">
    <property type="entry name" value="HTH_31"/>
    <property type="match status" value="1"/>
</dbReference>
<evidence type="ECO:0000313" key="2">
    <source>
        <dbReference type="EMBL" id="WXB15052.1"/>
    </source>
</evidence>
<proteinExistence type="predicted"/>
<organism evidence="2 3">
    <name type="scientific">Pendulispora albinea</name>
    <dbReference type="NCBI Taxonomy" id="2741071"/>
    <lineage>
        <taxon>Bacteria</taxon>
        <taxon>Pseudomonadati</taxon>
        <taxon>Myxococcota</taxon>
        <taxon>Myxococcia</taxon>
        <taxon>Myxococcales</taxon>
        <taxon>Sorangiineae</taxon>
        <taxon>Pendulisporaceae</taxon>
        <taxon>Pendulispora</taxon>
    </lineage>
</organism>
<evidence type="ECO:0000259" key="1">
    <source>
        <dbReference type="SMART" id="SM00530"/>
    </source>
</evidence>
<protein>
    <submittedName>
        <fullName evidence="2">Helix-turn-helix transcriptional regulator</fullName>
    </submittedName>
</protein>
<dbReference type="Proteomes" id="UP001370348">
    <property type="component" value="Chromosome"/>
</dbReference>
<feature type="domain" description="HTH cro/C1-type" evidence="1">
    <location>
        <begin position="16"/>
        <end position="88"/>
    </location>
</feature>
<reference evidence="2 3" key="1">
    <citation type="submission" date="2021-12" db="EMBL/GenBank/DDBJ databases">
        <title>Discovery of the Pendulisporaceae a myxobacterial family with distinct sporulation behavior and unique specialized metabolism.</title>
        <authorList>
            <person name="Garcia R."/>
            <person name="Popoff A."/>
            <person name="Bader C.D."/>
            <person name="Loehr J."/>
            <person name="Walesch S."/>
            <person name="Walt C."/>
            <person name="Boldt J."/>
            <person name="Bunk B."/>
            <person name="Haeckl F.J.F.P.J."/>
            <person name="Gunesch A.P."/>
            <person name="Birkelbach J."/>
            <person name="Nuebel U."/>
            <person name="Pietschmann T."/>
            <person name="Bach T."/>
            <person name="Mueller R."/>
        </authorList>
    </citation>
    <scope>NUCLEOTIDE SEQUENCE [LARGE SCALE GENOMIC DNA]</scope>
    <source>
        <strain evidence="2 3">MSr11954</strain>
    </source>
</reference>
<dbReference type="PANTHER" id="PTHR35010">
    <property type="entry name" value="BLL4672 PROTEIN-RELATED"/>
    <property type="match status" value="1"/>
</dbReference>
<gene>
    <name evidence="2" type="ORF">LZC94_45440</name>
</gene>
<dbReference type="Gene3D" id="1.10.260.40">
    <property type="entry name" value="lambda repressor-like DNA-binding domains"/>
    <property type="match status" value="1"/>
</dbReference>
<keyword evidence="3" id="KW-1185">Reference proteome</keyword>
<dbReference type="InterPro" id="IPR010982">
    <property type="entry name" value="Lambda_DNA-bd_dom_sf"/>
</dbReference>
<dbReference type="RefSeq" id="WP_394824676.1">
    <property type="nucleotide sequence ID" value="NZ_CP089984.1"/>
</dbReference>
<sequence>MSDDQRSETRRELGAFLKSRRARIAPRDVGLAGDVRRRTPGLRREEVALLAGVGVTWYTWFEQGRDIQVSAHFLERVARALRLDAAERAHLFALAQNRPPPQAPGPASTVTPPLRRMLDSLPGPAYIKTARWDVLAWNPALVAVFGDLARIAPAHRNMLWLVFADPEYRGTMSDWEPDARSMLAKFRLEYGRHGDHPDFVRLVRELSDASPEFRRWWPEQDVLGAVEGVKRFRHPVAGEIEFEHTTFMLDHAPDLRLVVYTPLPGKDARKVRRLRQSLA</sequence>
<dbReference type="InterPro" id="IPR001387">
    <property type="entry name" value="Cro/C1-type_HTH"/>
</dbReference>
<dbReference type="SUPFAM" id="SSF47413">
    <property type="entry name" value="lambda repressor-like DNA-binding domains"/>
    <property type="match status" value="1"/>
</dbReference>
<dbReference type="PANTHER" id="PTHR35010:SF2">
    <property type="entry name" value="BLL4672 PROTEIN"/>
    <property type="match status" value="1"/>
</dbReference>